<keyword evidence="2" id="KW-1185">Reference proteome</keyword>
<dbReference type="EMBL" id="JAGIZQ010000004">
    <property type="protein sequence ID" value="KAH6632868.1"/>
    <property type="molecule type" value="Genomic_DNA"/>
</dbReference>
<sequence length="596" mass="63572">MAIIRAAALLVLASSVGVSGVSRPAIDSYDYIIIGAGTSGLVVANRLSEEASVTVAVIEPGSDERDNPNVTTTVFGTGLNTPVDWVYSSVNQSRAGNRAFDLHAGKAWGGTSAINGMTYIRGNVAEFDAWEELGNPGWNWNSIFGYFKKSEKYTIPTDSQLAAGATFESQYHGFRGPLHVGYTPALKNGSFAPVVRDTWAGLSVTHNPDLNSGDVRGYGMGPQTLDAALNMRWDAARAYLHPAEHRPNLKVLKGTVKRITWATGKHATGRLVADGVEVVTDDGKSTVLSAKKEIIVSAGALRTPLVLEGSGIGNPRILKSLGIETRVDLPGVGENLIEQPSHFLLFSGDLQDSSASAYHSYVTIADLFGADVAAVEAATRANIPKWAKAAADASGARSLDACALEKVLKIQHDLLFKHNVTAAEILLAIAPDNVLASNYWALFPFSRGSVHLKSADKINEPLVDPRIFLADFDLSIMVAAGKVAQKFWLSEPMKTKGTVIGPIVPEEVDLPNNATNAQWQLYLRDTVVANSHPTGTAAMMSRALGGVVDPELRVYGTANVRVVDASVVPLQVSGHLTATLYGLAERASDIIKRTTH</sequence>
<gene>
    <name evidence="1" type="ORF">F5144DRAFT_603574</name>
</gene>
<reference evidence="1 2" key="1">
    <citation type="journal article" date="2021" name="Nat. Commun.">
        <title>Genetic determinants of endophytism in the Arabidopsis root mycobiome.</title>
        <authorList>
            <person name="Mesny F."/>
            <person name="Miyauchi S."/>
            <person name="Thiergart T."/>
            <person name="Pickel B."/>
            <person name="Atanasova L."/>
            <person name="Karlsson M."/>
            <person name="Huettel B."/>
            <person name="Barry K.W."/>
            <person name="Haridas S."/>
            <person name="Chen C."/>
            <person name="Bauer D."/>
            <person name="Andreopoulos W."/>
            <person name="Pangilinan J."/>
            <person name="LaButti K."/>
            <person name="Riley R."/>
            <person name="Lipzen A."/>
            <person name="Clum A."/>
            <person name="Drula E."/>
            <person name="Henrissat B."/>
            <person name="Kohler A."/>
            <person name="Grigoriev I.V."/>
            <person name="Martin F.M."/>
            <person name="Hacquard S."/>
        </authorList>
    </citation>
    <scope>NUCLEOTIDE SEQUENCE [LARGE SCALE GENOMIC DNA]</scope>
    <source>
        <strain evidence="1 2">MPI-SDFR-AT-0079</strain>
    </source>
</reference>
<comment type="caution">
    <text evidence="1">The sequence shown here is derived from an EMBL/GenBank/DDBJ whole genome shotgun (WGS) entry which is preliminary data.</text>
</comment>
<organism evidence="1 2">
    <name type="scientific">Chaetomium tenue</name>
    <dbReference type="NCBI Taxonomy" id="1854479"/>
    <lineage>
        <taxon>Eukaryota</taxon>
        <taxon>Fungi</taxon>
        <taxon>Dikarya</taxon>
        <taxon>Ascomycota</taxon>
        <taxon>Pezizomycotina</taxon>
        <taxon>Sordariomycetes</taxon>
        <taxon>Sordariomycetidae</taxon>
        <taxon>Sordariales</taxon>
        <taxon>Chaetomiaceae</taxon>
        <taxon>Chaetomium</taxon>
    </lineage>
</organism>
<evidence type="ECO:0000313" key="2">
    <source>
        <dbReference type="Proteomes" id="UP000724584"/>
    </source>
</evidence>
<name>A0ACB7PBL9_9PEZI</name>
<accession>A0ACB7PBL9</accession>
<dbReference type="Proteomes" id="UP000724584">
    <property type="component" value="Unassembled WGS sequence"/>
</dbReference>
<protein>
    <submittedName>
        <fullName evidence="1">Glucose oxidase</fullName>
    </submittedName>
</protein>
<evidence type="ECO:0000313" key="1">
    <source>
        <dbReference type="EMBL" id="KAH6632868.1"/>
    </source>
</evidence>
<proteinExistence type="predicted"/>